<dbReference type="SUPFAM" id="SSF55961">
    <property type="entry name" value="Bet v1-like"/>
    <property type="match status" value="1"/>
</dbReference>
<sequence length="167" mass="18984">MRVLLKLDLDAPPDTVWAALQSPAVLREVVRPWLDFESLEPGGFPERWGDGVHRLRVLAFGRRPVGLEHVDVSRPGGLPEGVRMLRDAGGADTGPLAALREWDHRMAVSALPDGRTRYRDRLLASTGNRLLDLLFVVPIWTFWQWRAWRMRRLAPGWAARFPGRSHP</sequence>
<dbReference type="EMBL" id="WSTA01000111">
    <property type="protein sequence ID" value="MWC00197.1"/>
    <property type="molecule type" value="Genomic_DNA"/>
</dbReference>
<evidence type="ECO:0008006" key="3">
    <source>
        <dbReference type="Google" id="ProtNLM"/>
    </source>
</evidence>
<dbReference type="Proteomes" id="UP000438182">
    <property type="component" value="Unassembled WGS sequence"/>
</dbReference>
<proteinExistence type="predicted"/>
<dbReference type="AlphaFoldDB" id="A0A6I4P0X5"/>
<name>A0A6I4P0X5_9MICO</name>
<keyword evidence="2" id="KW-1185">Reference proteome</keyword>
<evidence type="ECO:0000313" key="2">
    <source>
        <dbReference type="Proteomes" id="UP000438182"/>
    </source>
</evidence>
<reference evidence="1 2" key="1">
    <citation type="submission" date="2019-12" db="EMBL/GenBank/DDBJ databases">
        <authorList>
            <person name="Kim Y.S."/>
        </authorList>
    </citation>
    <scope>NUCLEOTIDE SEQUENCE [LARGE SCALE GENOMIC DNA]</scope>
    <source>
        <strain evidence="1 2">MMS17-SY077</strain>
    </source>
</reference>
<evidence type="ECO:0000313" key="1">
    <source>
        <dbReference type="EMBL" id="MWC00197.1"/>
    </source>
</evidence>
<organism evidence="1 2">
    <name type="scientific">Agromyces seonyuensis</name>
    <dbReference type="NCBI Taxonomy" id="2662446"/>
    <lineage>
        <taxon>Bacteria</taxon>
        <taxon>Bacillati</taxon>
        <taxon>Actinomycetota</taxon>
        <taxon>Actinomycetes</taxon>
        <taxon>Micrococcales</taxon>
        <taxon>Microbacteriaceae</taxon>
        <taxon>Agromyces</taxon>
    </lineage>
</organism>
<dbReference type="Gene3D" id="3.30.530.20">
    <property type="match status" value="1"/>
</dbReference>
<dbReference type="InterPro" id="IPR023393">
    <property type="entry name" value="START-like_dom_sf"/>
</dbReference>
<comment type="caution">
    <text evidence="1">The sequence shown here is derived from an EMBL/GenBank/DDBJ whole genome shotgun (WGS) entry which is preliminary data.</text>
</comment>
<accession>A0A6I4P0X5</accession>
<gene>
    <name evidence="1" type="ORF">GB864_16775</name>
</gene>
<dbReference type="RefSeq" id="WP_160426838.1">
    <property type="nucleotide sequence ID" value="NZ_WSTA01000111.1"/>
</dbReference>
<protein>
    <recommendedName>
        <fullName evidence="3">SRPBCC family protein</fullName>
    </recommendedName>
</protein>